<organism evidence="3 4">
    <name type="scientific">Diplocloster modestus</name>
    <dbReference type="NCBI Taxonomy" id="2850322"/>
    <lineage>
        <taxon>Bacteria</taxon>
        <taxon>Bacillati</taxon>
        <taxon>Bacillota</taxon>
        <taxon>Clostridia</taxon>
        <taxon>Lachnospirales</taxon>
        <taxon>Lachnospiraceae</taxon>
        <taxon>Diplocloster</taxon>
    </lineage>
</organism>
<dbReference type="Proteomes" id="UP001314681">
    <property type="component" value="Unassembled WGS sequence"/>
</dbReference>
<reference evidence="3 4" key="1">
    <citation type="submission" date="2021-06" db="EMBL/GenBank/DDBJ databases">
        <title>Description of novel taxa of the family Lachnospiraceae.</title>
        <authorList>
            <person name="Chaplin A.V."/>
            <person name="Sokolova S.R."/>
            <person name="Pikina A.P."/>
            <person name="Korzhanova M."/>
            <person name="Belova V."/>
            <person name="Korostin D."/>
            <person name="Efimov B.A."/>
        </authorList>
    </citation>
    <scope>NUCLEOTIDE SEQUENCE [LARGE SCALE GENOMIC DNA]</scope>
    <source>
        <strain evidence="3 4">ASD4241</strain>
    </source>
</reference>
<gene>
    <name evidence="3" type="ORF">KTH90_07375</name>
</gene>
<protein>
    <submittedName>
        <fullName evidence="3">NAD(P)/FAD-dependent oxidoreductase</fullName>
    </submittedName>
</protein>
<accession>A0ABS6K5P3</accession>
<dbReference type="Pfam" id="PF07992">
    <property type="entry name" value="Pyr_redox_2"/>
    <property type="match status" value="1"/>
</dbReference>
<evidence type="ECO:0000259" key="2">
    <source>
        <dbReference type="Pfam" id="PF07992"/>
    </source>
</evidence>
<feature type="domain" description="FAD/NAD(P)-binding" evidence="2">
    <location>
        <begin position="4"/>
        <end position="298"/>
    </location>
</feature>
<dbReference type="SUPFAM" id="SSF51905">
    <property type="entry name" value="FAD/NAD(P)-binding domain"/>
    <property type="match status" value="1"/>
</dbReference>
<comment type="caution">
    <text evidence="3">The sequence shown here is derived from an EMBL/GenBank/DDBJ whole genome shotgun (WGS) entry which is preliminary data.</text>
</comment>
<keyword evidence="4" id="KW-1185">Reference proteome</keyword>
<evidence type="ECO:0000256" key="1">
    <source>
        <dbReference type="ARBA" id="ARBA00023002"/>
    </source>
</evidence>
<dbReference type="PRINTS" id="PR00469">
    <property type="entry name" value="PNDRDTASEII"/>
</dbReference>
<sequence length="424" mass="46120">MKAYEVIVIGGGPAGLAAALAAHRAGSRVLIIEREERLGGILKQCIHDGFGLVRFGEKLSGPEYAERFIDEVLELGINFLTTSFVTELKKDGGGFCVSVVNRDGVTDYQAGALVLATGCRERTARQVLIHGTRPAGIFTAGTAQHFTNLLGQLPTKRCVILGSGDIGLIMARRLTLEGAEVLGVYEAKPTPSGLTRNLVQCLEDFDIPLYLSHTVTRVFGEERLTAVEVAQVDEQMKPVPGTARMIECDGLILSVGLIPENEVAGQLGVPMDRASKGPVCDNRFMTQVPGVFSCGNALHVNDLVDYVSESGELAGRYAAAYAVGKADDSDSGVCLGFSADESFLYLVPQQLRYQDRDKKAVLYFRSRKVLKNAVFTMSIGGKVVYTRKYSQLKPPEMERLEIDFGKYPIQRGGQLRFEIKEVMG</sequence>
<dbReference type="InterPro" id="IPR023753">
    <property type="entry name" value="FAD/NAD-binding_dom"/>
</dbReference>
<evidence type="ECO:0000313" key="3">
    <source>
        <dbReference type="EMBL" id="MBU9725832.1"/>
    </source>
</evidence>
<dbReference type="PRINTS" id="PR00368">
    <property type="entry name" value="FADPNR"/>
</dbReference>
<keyword evidence="1" id="KW-0560">Oxidoreductase</keyword>
<dbReference type="InterPro" id="IPR051691">
    <property type="entry name" value="Metab_Enz_Cyan_OpOx_G3PDH"/>
</dbReference>
<evidence type="ECO:0000313" key="4">
    <source>
        <dbReference type="Proteomes" id="UP001314681"/>
    </source>
</evidence>
<dbReference type="InterPro" id="IPR036188">
    <property type="entry name" value="FAD/NAD-bd_sf"/>
</dbReference>
<dbReference type="PANTHER" id="PTHR42949">
    <property type="entry name" value="ANAEROBIC GLYCEROL-3-PHOSPHATE DEHYDROGENASE SUBUNIT B"/>
    <property type="match status" value="1"/>
</dbReference>
<dbReference type="Gene3D" id="3.50.50.60">
    <property type="entry name" value="FAD/NAD(P)-binding domain"/>
    <property type="match status" value="2"/>
</dbReference>
<name>A0ABS6K5P3_9FIRM</name>
<dbReference type="RefSeq" id="WP_158350048.1">
    <property type="nucleotide sequence ID" value="NZ_JAHQCX010000004.1"/>
</dbReference>
<proteinExistence type="predicted"/>
<dbReference type="EMBL" id="JAHQCX010000004">
    <property type="protein sequence ID" value="MBU9725832.1"/>
    <property type="molecule type" value="Genomic_DNA"/>
</dbReference>
<dbReference type="PANTHER" id="PTHR42949:SF3">
    <property type="entry name" value="ANAEROBIC GLYCEROL-3-PHOSPHATE DEHYDROGENASE SUBUNIT B"/>
    <property type="match status" value="1"/>
</dbReference>